<dbReference type="WBParaSite" id="BXY_1271900.1">
    <property type="protein sequence ID" value="BXY_1271900.1"/>
    <property type="gene ID" value="BXY_1271900"/>
</dbReference>
<dbReference type="Proteomes" id="UP000095284">
    <property type="component" value="Unplaced"/>
</dbReference>
<dbReference type="InterPro" id="IPR001895">
    <property type="entry name" value="RASGEF_cat_dom"/>
</dbReference>
<proteinExistence type="predicted"/>
<organism evidence="4 5">
    <name type="scientific">Bursaphelenchus xylophilus</name>
    <name type="common">Pinewood nematode worm</name>
    <name type="synonym">Aphelenchoides xylophilus</name>
    <dbReference type="NCBI Taxonomy" id="6326"/>
    <lineage>
        <taxon>Eukaryota</taxon>
        <taxon>Metazoa</taxon>
        <taxon>Ecdysozoa</taxon>
        <taxon>Nematoda</taxon>
        <taxon>Chromadorea</taxon>
        <taxon>Rhabditida</taxon>
        <taxon>Tylenchina</taxon>
        <taxon>Tylenchomorpha</taxon>
        <taxon>Aphelenchoidea</taxon>
        <taxon>Aphelenchoididae</taxon>
        <taxon>Bursaphelenchus</taxon>
    </lineage>
</organism>
<accession>A0A1I7SI50</accession>
<dbReference type="GO" id="GO:0016324">
    <property type="term" value="C:apical plasma membrane"/>
    <property type="evidence" value="ECO:0007669"/>
    <property type="project" value="TreeGrafter"/>
</dbReference>
<name>A0A1I7SI50_BURXY</name>
<dbReference type="SUPFAM" id="SSF48366">
    <property type="entry name" value="Ras GEF"/>
    <property type="match status" value="1"/>
</dbReference>
<feature type="domain" description="Ras-GEF" evidence="3">
    <location>
        <begin position="1"/>
        <end position="74"/>
    </location>
</feature>
<dbReference type="Gene3D" id="1.10.840.10">
    <property type="entry name" value="Ras guanine-nucleotide exchange factors catalytic domain"/>
    <property type="match status" value="1"/>
</dbReference>
<dbReference type="PROSITE" id="PS50009">
    <property type="entry name" value="RASGEF_CAT"/>
    <property type="match status" value="1"/>
</dbReference>
<dbReference type="PANTHER" id="PTHR23113:SF249">
    <property type="entry name" value="RAP GUANINE NUCLEOTIDE EXCHANGE FACTOR 6"/>
    <property type="match status" value="1"/>
</dbReference>
<dbReference type="PANTHER" id="PTHR23113">
    <property type="entry name" value="GUANINE NUCLEOTIDE EXCHANGE FACTOR"/>
    <property type="match status" value="1"/>
</dbReference>
<dbReference type="Pfam" id="PF00617">
    <property type="entry name" value="RasGEF"/>
    <property type="match status" value="1"/>
</dbReference>
<keyword evidence="1 2" id="KW-0344">Guanine-nucleotide releasing factor</keyword>
<evidence type="ECO:0000256" key="1">
    <source>
        <dbReference type="ARBA" id="ARBA00022658"/>
    </source>
</evidence>
<dbReference type="eggNOG" id="KOG3542">
    <property type="taxonomic scope" value="Eukaryota"/>
</dbReference>
<evidence type="ECO:0000313" key="5">
    <source>
        <dbReference type="WBParaSite" id="BXY_1271900.1"/>
    </source>
</evidence>
<protein>
    <submittedName>
        <fullName evidence="5">Ras-GEF domain-containing protein</fullName>
    </submittedName>
</protein>
<sequence length="74" mass="8443">MSKYRQHLASVSPTPPVIPIYPIMRKDLTFAHESKPTCCGALINFDKLRLIARIIRSVTMLCSVKYDLEFMSAQ</sequence>
<dbReference type="InterPro" id="IPR023578">
    <property type="entry name" value="Ras_GEF_dom_sf"/>
</dbReference>
<dbReference type="GO" id="GO:0007265">
    <property type="term" value="P:Ras protein signal transduction"/>
    <property type="evidence" value="ECO:0007669"/>
    <property type="project" value="TreeGrafter"/>
</dbReference>
<dbReference type="GO" id="GO:0005085">
    <property type="term" value="F:guanyl-nucleotide exchange factor activity"/>
    <property type="evidence" value="ECO:0007669"/>
    <property type="project" value="UniProtKB-KW"/>
</dbReference>
<dbReference type="InterPro" id="IPR008937">
    <property type="entry name" value="Ras-like_GEF"/>
</dbReference>
<evidence type="ECO:0000259" key="3">
    <source>
        <dbReference type="PROSITE" id="PS50009"/>
    </source>
</evidence>
<reference evidence="5" key="1">
    <citation type="submission" date="2016-11" db="UniProtKB">
        <authorList>
            <consortium name="WormBaseParasite"/>
        </authorList>
    </citation>
    <scope>IDENTIFICATION</scope>
</reference>
<evidence type="ECO:0000313" key="4">
    <source>
        <dbReference type="Proteomes" id="UP000095284"/>
    </source>
</evidence>
<dbReference type="InterPro" id="IPR036964">
    <property type="entry name" value="RASGEF_cat_dom_sf"/>
</dbReference>
<evidence type="ECO:0000256" key="2">
    <source>
        <dbReference type="PROSITE-ProRule" id="PRU00168"/>
    </source>
</evidence>
<dbReference type="AlphaFoldDB" id="A0A1I7SI50"/>